<reference evidence="4 5" key="1">
    <citation type="submission" date="2016-08" db="EMBL/GenBank/DDBJ databases">
        <title>Complete genome sequence of Bacillus muralis G25-68, a strain with toxicity to nematodes.</title>
        <authorList>
            <person name="Zheng Z."/>
        </authorList>
    </citation>
    <scope>NUCLEOTIDE SEQUENCE [LARGE SCALE GENOMIC DNA]</scope>
    <source>
        <strain evidence="4 5">G25-68</strain>
    </source>
</reference>
<feature type="transmembrane region" description="Helical" evidence="2">
    <location>
        <begin position="6"/>
        <end position="24"/>
    </location>
</feature>
<feature type="compositionally biased region" description="Polar residues" evidence="1">
    <location>
        <begin position="151"/>
        <end position="179"/>
    </location>
</feature>
<keyword evidence="5" id="KW-1185">Reference proteome</keyword>
<dbReference type="SMART" id="SM00894">
    <property type="entry name" value="Excalibur"/>
    <property type="match status" value="1"/>
</dbReference>
<feature type="region of interest" description="Disordered" evidence="1">
    <location>
        <begin position="151"/>
        <end position="221"/>
    </location>
</feature>
<evidence type="ECO:0000259" key="3">
    <source>
        <dbReference type="SMART" id="SM00894"/>
    </source>
</evidence>
<dbReference type="STRING" id="264697.ABE28_011075"/>
<dbReference type="Pfam" id="PF05901">
    <property type="entry name" value="Excalibur"/>
    <property type="match status" value="1"/>
</dbReference>
<evidence type="ECO:0000256" key="2">
    <source>
        <dbReference type="SAM" id="Phobius"/>
    </source>
</evidence>
<name>A0A1B3XNV2_9BACI</name>
<proteinExistence type="predicted"/>
<protein>
    <recommendedName>
        <fullName evidence="3">Excalibur calcium-binding domain-containing protein</fullName>
    </recommendedName>
</protein>
<accession>A0A1B3XNV2</accession>
<evidence type="ECO:0000313" key="4">
    <source>
        <dbReference type="EMBL" id="AOH54896.1"/>
    </source>
</evidence>
<dbReference type="InterPro" id="IPR008613">
    <property type="entry name" value="Excalibur_Ca-bd_domain"/>
</dbReference>
<feature type="compositionally biased region" description="Basic and acidic residues" evidence="1">
    <location>
        <begin position="210"/>
        <end position="221"/>
    </location>
</feature>
<dbReference type="KEGG" id="bmur:ABE28_011075"/>
<evidence type="ECO:0000313" key="5">
    <source>
        <dbReference type="Proteomes" id="UP000077926"/>
    </source>
</evidence>
<dbReference type="EMBL" id="CP017080">
    <property type="protein sequence ID" value="AOH54896.1"/>
    <property type="molecule type" value="Genomic_DNA"/>
</dbReference>
<gene>
    <name evidence="4" type="ORF">ABE28_011075</name>
</gene>
<feature type="transmembrane region" description="Helical" evidence="2">
    <location>
        <begin position="38"/>
        <end position="57"/>
    </location>
</feature>
<dbReference type="AlphaFoldDB" id="A0A1B3XNV2"/>
<keyword evidence="2" id="KW-1133">Transmembrane helix</keyword>
<keyword evidence="2" id="KW-0472">Membrane</keyword>
<evidence type="ECO:0000256" key="1">
    <source>
        <dbReference type="SAM" id="MobiDB-lite"/>
    </source>
</evidence>
<feature type="domain" description="Excalibur calcium-binding" evidence="3">
    <location>
        <begin position="184"/>
        <end position="220"/>
    </location>
</feature>
<dbReference type="RefSeq" id="WP_064465152.1">
    <property type="nucleotide sequence ID" value="NZ_CP017080.1"/>
</dbReference>
<organism evidence="4 5">
    <name type="scientific">Peribacillus muralis</name>
    <dbReference type="NCBI Taxonomy" id="264697"/>
    <lineage>
        <taxon>Bacteria</taxon>
        <taxon>Bacillati</taxon>
        <taxon>Bacillota</taxon>
        <taxon>Bacilli</taxon>
        <taxon>Bacillales</taxon>
        <taxon>Bacillaceae</taxon>
        <taxon>Peribacillus</taxon>
    </lineage>
</organism>
<keyword evidence="2" id="KW-0812">Transmembrane</keyword>
<sequence>MPAIALLGFLAILYSFFYLLYHFIKKIKNKERTLSKKIFYPSLIGGIIFFIVGISFLDTGVQAKLDDEIEQNTKLTAENNTLKLENSKLEKQISDLTSEIKETASNITEYENNLKTLEEEKKAFSSEKDSLNEKVSDLTAKNTSLQNKVDSLNTQLASKDTSTPTAKENSDQSTASISSGEREDFANCTDLRGTYPNGVPAGHPAYVPSMDRDKDNYACER</sequence>
<dbReference type="Proteomes" id="UP000077926">
    <property type="component" value="Chromosome"/>
</dbReference>
<dbReference type="Gene3D" id="6.10.250.3110">
    <property type="match status" value="1"/>
</dbReference>